<dbReference type="Proteomes" id="UP000257597">
    <property type="component" value="Segment"/>
</dbReference>
<dbReference type="EMBL" id="MH590603">
    <property type="protein sequence ID" value="AXH70440.1"/>
    <property type="molecule type" value="Genomic_DNA"/>
</dbReference>
<protein>
    <submittedName>
        <fullName evidence="1">Uncharacterized protein</fullName>
    </submittedName>
</protein>
<name>A0A345MIQ9_9CAUD</name>
<proteinExistence type="predicted"/>
<gene>
    <name evidence="1" type="primary">53</name>
    <name evidence="1" type="ORF">SEA_DAREDEVIL_53</name>
</gene>
<sequence>MKDSTIGEYTYNQVPISAREIVSERLYHQVGMQRGYAIEVAGKIVEDLGRWFDLQPDPPFRR</sequence>
<organism evidence="1 2">
    <name type="scientific">Gordonia phage Daredevil</name>
    <dbReference type="NCBI Taxonomy" id="2283286"/>
    <lineage>
        <taxon>Viruses</taxon>
        <taxon>Duplodnaviria</taxon>
        <taxon>Heunggongvirae</taxon>
        <taxon>Uroviricota</taxon>
        <taxon>Caudoviricetes</taxon>
        <taxon>Daredevilvirus</taxon>
        <taxon>Daredevilvirus daredevil</taxon>
    </lineage>
</organism>
<evidence type="ECO:0000313" key="1">
    <source>
        <dbReference type="EMBL" id="AXH70440.1"/>
    </source>
</evidence>
<dbReference type="KEGG" id="vg:54998043"/>
<reference evidence="2" key="1">
    <citation type="submission" date="2018-07" db="EMBL/GenBank/DDBJ databases">
        <authorList>
            <person name="Quirk P.G."/>
            <person name="Krulwich T.A."/>
        </authorList>
    </citation>
    <scope>NUCLEOTIDE SEQUENCE [LARGE SCALE GENOMIC DNA]</scope>
</reference>
<dbReference type="RefSeq" id="YP_009807167.1">
    <property type="nucleotide sequence ID" value="NC_048021.1"/>
</dbReference>
<keyword evidence="2" id="KW-1185">Reference proteome</keyword>
<accession>A0A345MIQ9</accession>
<evidence type="ECO:0000313" key="2">
    <source>
        <dbReference type="Proteomes" id="UP000257597"/>
    </source>
</evidence>
<dbReference type="GeneID" id="54998043"/>